<reference evidence="4 6" key="2">
    <citation type="submission" date="2022-06" db="EMBL/GenBank/DDBJ databases">
        <title>Acetobacer genomes from food samples.</title>
        <authorList>
            <person name="Sombolestani A."/>
        </authorList>
    </citation>
    <scope>NUCLEOTIDE SEQUENCE [LARGE SCALE GENOMIC DNA]</scope>
    <source>
        <strain evidence="4 6">R-83281</strain>
    </source>
</reference>
<sequence>MMFTLPLTFRFRLLSCLAGCAVALSGAVAADKKPAAHKHHAHHAEADHTAARKKTADKPAAKKAATADGKSAHRSHHEAAKARHAAGQTAHAPVKHKAATAAAGAAAAGAAAGAAGAAAADQPATPPAAATPPEPPKGTVTGLPLPRYAALRSDEVNMRAGPGRRFPILWVYHRRGMPMRIEREFDVWRLVEDETGQKGWIQQATLSGGRDFLVPGEPPGDEAPLEVKLDKNGNKEQPSGHMDTRVVATLPTPADAKSVTGAVVMHSTASNDAPAVAVLKPGSVGSVKECAAGSEWCKVSVKNYTGWVPRRAIWGVDAEEAIIPS</sequence>
<evidence type="ECO:0000256" key="1">
    <source>
        <dbReference type="SAM" id="MobiDB-lite"/>
    </source>
</evidence>
<evidence type="ECO:0000313" key="3">
    <source>
        <dbReference type="EMBL" id="KXV71361.1"/>
    </source>
</evidence>
<feature type="signal peptide" evidence="2">
    <location>
        <begin position="1"/>
        <end position="29"/>
    </location>
</feature>
<dbReference type="Pfam" id="PF06347">
    <property type="entry name" value="SH3_4"/>
    <property type="match status" value="2"/>
</dbReference>
<comment type="caution">
    <text evidence="3">The sequence shown here is derived from an EMBL/GenBank/DDBJ whole genome shotgun (WGS) entry which is preliminary data.</text>
</comment>
<dbReference type="EMBL" id="JAMYZR010000010">
    <property type="protein sequence ID" value="MCP1246050.1"/>
    <property type="molecule type" value="Genomic_DNA"/>
</dbReference>
<dbReference type="PATRIC" id="fig|178900.6.peg.1044"/>
<dbReference type="RefSeq" id="WP_062142575.1">
    <property type="nucleotide sequence ID" value="NZ_JAMYZR010000010.1"/>
</dbReference>
<organism evidence="3 5">
    <name type="scientific">Acetobacter cerevisiae</name>
    <dbReference type="NCBI Taxonomy" id="178900"/>
    <lineage>
        <taxon>Bacteria</taxon>
        <taxon>Pseudomonadati</taxon>
        <taxon>Pseudomonadota</taxon>
        <taxon>Alphaproteobacteria</taxon>
        <taxon>Acetobacterales</taxon>
        <taxon>Acetobacteraceae</taxon>
        <taxon>Acetobacter</taxon>
    </lineage>
</organism>
<evidence type="ECO:0000256" key="2">
    <source>
        <dbReference type="SAM" id="SignalP"/>
    </source>
</evidence>
<keyword evidence="2" id="KW-0732">Signal</keyword>
<evidence type="ECO:0000313" key="6">
    <source>
        <dbReference type="Proteomes" id="UP001523543"/>
    </source>
</evidence>
<dbReference type="InterPro" id="IPR010466">
    <property type="entry name" value="DUF1058"/>
</dbReference>
<dbReference type="GO" id="GO:0004812">
    <property type="term" value="F:aminoacyl-tRNA ligase activity"/>
    <property type="evidence" value="ECO:0007669"/>
    <property type="project" value="UniProtKB-KW"/>
</dbReference>
<dbReference type="Proteomes" id="UP001523543">
    <property type="component" value="Unassembled WGS sequence"/>
</dbReference>
<feature type="region of interest" description="Disordered" evidence="1">
    <location>
        <begin position="34"/>
        <end position="98"/>
    </location>
</feature>
<name>A0A149UTR6_9PROT</name>
<protein>
    <submittedName>
        <fullName evidence="3">Aspartyl-tRNA synthetase</fullName>
    </submittedName>
    <submittedName>
        <fullName evidence="4">SH3 domain-containing protein</fullName>
    </submittedName>
</protein>
<feature type="chain" id="PRO_5007556936" evidence="2">
    <location>
        <begin position="30"/>
        <end position="325"/>
    </location>
</feature>
<proteinExistence type="predicted"/>
<reference evidence="3 5" key="1">
    <citation type="submission" date="2015-06" db="EMBL/GenBank/DDBJ databases">
        <title>Improved classification and identification of acetic acid bacteria using matrix-assisted laser desorption/ionization time-of-flight mass spectrometry; Gluconobacter nephelii and Gluconobacter uchimurae are later heterotypic synonyms of Gluconobacter japonicus and Gluconobacter oxydans, respectively.</title>
        <authorList>
            <person name="Li L."/>
            <person name="Cleenwerck I."/>
            <person name="De Vuyst L."/>
            <person name="Vandamme P."/>
        </authorList>
    </citation>
    <scope>NUCLEOTIDE SEQUENCE [LARGE SCALE GENOMIC DNA]</scope>
    <source>
        <strain evidence="3 5">LMG 1608</strain>
    </source>
</reference>
<evidence type="ECO:0000313" key="4">
    <source>
        <dbReference type="EMBL" id="MCP1246050.1"/>
    </source>
</evidence>
<feature type="compositionally biased region" description="Basic and acidic residues" evidence="1">
    <location>
        <begin position="43"/>
        <end position="60"/>
    </location>
</feature>
<keyword evidence="3" id="KW-0030">Aminoacyl-tRNA synthetase</keyword>
<dbReference type="AlphaFoldDB" id="A0A149UTR6"/>
<dbReference type="Proteomes" id="UP000075312">
    <property type="component" value="Unassembled WGS sequence"/>
</dbReference>
<dbReference type="EMBL" id="LHZY01000027">
    <property type="protein sequence ID" value="KXV71361.1"/>
    <property type="molecule type" value="Genomic_DNA"/>
</dbReference>
<evidence type="ECO:0000313" key="5">
    <source>
        <dbReference type="Proteomes" id="UP000075312"/>
    </source>
</evidence>
<gene>
    <name evidence="3" type="ORF">AD952_09425</name>
    <name evidence="4" type="ORF">NKW54_08870</name>
</gene>
<keyword evidence="6" id="KW-1185">Reference proteome</keyword>
<keyword evidence="3" id="KW-0436">Ligase</keyword>
<feature type="region of interest" description="Disordered" evidence="1">
    <location>
        <begin position="118"/>
        <end position="144"/>
    </location>
</feature>
<accession>A0A149UTR6</accession>
<feature type="compositionally biased region" description="Pro residues" evidence="1">
    <location>
        <begin position="124"/>
        <end position="136"/>
    </location>
</feature>
<dbReference type="Gene3D" id="2.30.30.40">
    <property type="entry name" value="SH3 Domains"/>
    <property type="match status" value="1"/>
</dbReference>